<dbReference type="GeneID" id="81423976"/>
<keyword evidence="3" id="KW-1185">Reference proteome</keyword>
<sequence>MQNLSSLGVSSATLLTVRHAMLAGFSPNPRSLGNGAPVPGTAIYQTPNLTGCKETELWTTIVQAVPECTGATAVDGGACGGEPVLVYVGWESVEVHDAYHYTKHAGGRSSGASTRGSARTGTVALAHSEPVKYH</sequence>
<organism evidence="2 3">
    <name type="scientific">Penicillium canariense</name>
    <dbReference type="NCBI Taxonomy" id="189055"/>
    <lineage>
        <taxon>Eukaryota</taxon>
        <taxon>Fungi</taxon>
        <taxon>Dikarya</taxon>
        <taxon>Ascomycota</taxon>
        <taxon>Pezizomycotina</taxon>
        <taxon>Eurotiomycetes</taxon>
        <taxon>Eurotiomycetidae</taxon>
        <taxon>Eurotiales</taxon>
        <taxon>Aspergillaceae</taxon>
        <taxon>Penicillium</taxon>
    </lineage>
</organism>
<dbReference type="Proteomes" id="UP001149163">
    <property type="component" value="Unassembled WGS sequence"/>
</dbReference>
<proteinExistence type="predicted"/>
<feature type="region of interest" description="Disordered" evidence="1">
    <location>
        <begin position="104"/>
        <end position="134"/>
    </location>
</feature>
<gene>
    <name evidence="2" type="ORF">N7482_002675</name>
</gene>
<accession>A0A9W9IFP0</accession>
<dbReference type="EMBL" id="JAPQKN010000001">
    <property type="protein sequence ID" value="KAJ5176798.1"/>
    <property type="molecule type" value="Genomic_DNA"/>
</dbReference>
<reference evidence="2" key="1">
    <citation type="submission" date="2022-11" db="EMBL/GenBank/DDBJ databases">
        <authorList>
            <person name="Petersen C."/>
        </authorList>
    </citation>
    <scope>NUCLEOTIDE SEQUENCE</scope>
    <source>
        <strain evidence="2">IBT 26290</strain>
    </source>
</reference>
<evidence type="ECO:0000256" key="1">
    <source>
        <dbReference type="SAM" id="MobiDB-lite"/>
    </source>
</evidence>
<comment type="caution">
    <text evidence="2">The sequence shown here is derived from an EMBL/GenBank/DDBJ whole genome shotgun (WGS) entry which is preliminary data.</text>
</comment>
<dbReference type="OrthoDB" id="3830579at2759"/>
<protein>
    <submittedName>
        <fullName evidence="2">Uncharacterized protein</fullName>
    </submittedName>
</protein>
<evidence type="ECO:0000313" key="3">
    <source>
        <dbReference type="Proteomes" id="UP001149163"/>
    </source>
</evidence>
<reference evidence="2" key="2">
    <citation type="journal article" date="2023" name="IMA Fungus">
        <title>Comparative genomic study of the Penicillium genus elucidates a diverse pangenome and 15 lateral gene transfer events.</title>
        <authorList>
            <person name="Petersen C."/>
            <person name="Sorensen T."/>
            <person name="Nielsen M.R."/>
            <person name="Sondergaard T.E."/>
            <person name="Sorensen J.L."/>
            <person name="Fitzpatrick D.A."/>
            <person name="Frisvad J.C."/>
            <person name="Nielsen K.L."/>
        </authorList>
    </citation>
    <scope>NUCLEOTIDE SEQUENCE</scope>
    <source>
        <strain evidence="2">IBT 26290</strain>
    </source>
</reference>
<feature type="compositionally biased region" description="Low complexity" evidence="1">
    <location>
        <begin position="110"/>
        <end position="122"/>
    </location>
</feature>
<dbReference type="AlphaFoldDB" id="A0A9W9IFP0"/>
<name>A0A9W9IFP0_9EURO</name>
<evidence type="ECO:0000313" key="2">
    <source>
        <dbReference type="EMBL" id="KAJ5176798.1"/>
    </source>
</evidence>
<dbReference type="RefSeq" id="XP_056548406.1">
    <property type="nucleotide sequence ID" value="XM_056684800.1"/>
</dbReference>